<sequence>MADREQDIRVEILNTLLTTPHRALDKTWPVHQDLIAKDPRFYVRLAAWYGENGDVRDHKEMFIINLVLSKFAGHRDVGLAMLRALPPYEVVRVVDFIAGRKKTRQFRKGEKRAAQAAESKQARKSFARQLFGGKRQAEVQPAPQPTSFTESYGLFRNVPRAMKTEVARYLRERESDPQWFDGSVLNARKAMKRLYALLHVRPGDRAQRILFDNDPPSDSRVYALRQLAAADTPAEQAEAIVRYNIPYRVATTVIRQMTPSVLVALVEQMSSQELINSLAALKRRGALDVPDIKSLVDAKLAAAKTSDRVSGLKAEKAIQAAGASDDLRRALEDVADTQIKAKGRITRPTALLVDKSSSMENAIELGKRIGAMISAVCESELYTYAFDTMAHEIVASGHDLADWERAFDGIGAYGATSCGVAVKALERKKQYVEQIIMITDEQQNTPPPFVPALREYRAAVGADPSVVIVRTPGGSDYVEQQCRREGLQVDVFKFEGDYYSLPNLVPMLARPSKLELLMEIMDYPLPVRKSA</sequence>
<dbReference type="SUPFAM" id="SSF140864">
    <property type="entry name" value="TROVE domain-like"/>
    <property type="match status" value="1"/>
</dbReference>
<name>A0ABP0LH85_9DINO</name>
<dbReference type="SUPFAM" id="SSF53300">
    <property type="entry name" value="vWA-like"/>
    <property type="match status" value="1"/>
</dbReference>
<accession>A0ABP0LH85</accession>
<reference evidence="1 2" key="1">
    <citation type="submission" date="2024-02" db="EMBL/GenBank/DDBJ databases">
        <authorList>
            <person name="Chen Y."/>
            <person name="Shah S."/>
            <person name="Dougan E. K."/>
            <person name="Thang M."/>
            <person name="Chan C."/>
        </authorList>
    </citation>
    <scope>NUCLEOTIDE SEQUENCE [LARGE SCALE GENOMIC DNA]</scope>
</reference>
<dbReference type="InterPro" id="IPR037214">
    <property type="entry name" value="TROVE_dom_sf"/>
</dbReference>
<organism evidence="1 2">
    <name type="scientific">Durusdinium trenchii</name>
    <dbReference type="NCBI Taxonomy" id="1381693"/>
    <lineage>
        <taxon>Eukaryota</taxon>
        <taxon>Sar</taxon>
        <taxon>Alveolata</taxon>
        <taxon>Dinophyceae</taxon>
        <taxon>Suessiales</taxon>
        <taxon>Symbiodiniaceae</taxon>
        <taxon>Durusdinium</taxon>
    </lineage>
</organism>
<comment type="caution">
    <text evidence="1">The sequence shown here is derived from an EMBL/GenBank/DDBJ whole genome shotgun (WGS) entry which is preliminary data.</text>
</comment>
<keyword evidence="2" id="KW-1185">Reference proteome</keyword>
<evidence type="ECO:0008006" key="3">
    <source>
        <dbReference type="Google" id="ProtNLM"/>
    </source>
</evidence>
<dbReference type="InterPro" id="IPR036465">
    <property type="entry name" value="vWFA_dom_sf"/>
</dbReference>
<dbReference type="EMBL" id="CAXAMM010015891">
    <property type="protein sequence ID" value="CAK9037479.1"/>
    <property type="molecule type" value="Genomic_DNA"/>
</dbReference>
<dbReference type="Gene3D" id="3.40.50.410">
    <property type="entry name" value="von Willebrand factor, type A domain"/>
    <property type="match status" value="1"/>
</dbReference>
<evidence type="ECO:0000313" key="2">
    <source>
        <dbReference type="Proteomes" id="UP001642464"/>
    </source>
</evidence>
<protein>
    <recommendedName>
        <fullName evidence="3">VWA domain-containing protein</fullName>
    </recommendedName>
</protein>
<gene>
    <name evidence="1" type="ORF">SCF082_LOCUS22177</name>
</gene>
<dbReference type="Proteomes" id="UP001642464">
    <property type="component" value="Unassembled WGS sequence"/>
</dbReference>
<proteinExistence type="predicted"/>
<evidence type="ECO:0000313" key="1">
    <source>
        <dbReference type="EMBL" id="CAK9037479.1"/>
    </source>
</evidence>